<evidence type="ECO:0000313" key="2">
    <source>
        <dbReference type="Proteomes" id="UP000185766"/>
    </source>
</evidence>
<dbReference type="STRING" id="1429083.GCA_001885685_03388"/>
<dbReference type="Proteomes" id="UP000185766">
    <property type="component" value="Unassembled WGS sequence"/>
</dbReference>
<evidence type="ECO:0008006" key="3">
    <source>
        <dbReference type="Google" id="ProtNLM"/>
    </source>
</evidence>
<dbReference type="EMBL" id="FOAS01000003">
    <property type="protein sequence ID" value="SEK57392.1"/>
    <property type="molecule type" value="Genomic_DNA"/>
</dbReference>
<reference evidence="1 2" key="1">
    <citation type="submission" date="2016-10" db="EMBL/GenBank/DDBJ databases">
        <authorList>
            <person name="de Groot N.N."/>
        </authorList>
    </citation>
    <scope>NUCLEOTIDE SEQUENCE [LARGE SCALE GENOMIC DNA]</scope>
    <source>
        <strain evidence="1 2">JCM 19513</strain>
    </source>
</reference>
<keyword evidence="2" id="KW-1185">Reference proteome</keyword>
<accession>A0A1H7I6E3</accession>
<dbReference type="AlphaFoldDB" id="A0A1H7I6E3"/>
<evidence type="ECO:0000313" key="1">
    <source>
        <dbReference type="EMBL" id="SEK57392.1"/>
    </source>
</evidence>
<gene>
    <name evidence="1" type="ORF">SAMN05216214_103192</name>
</gene>
<sequence length="280" mass="30565">MRQWLGQAVGLSVVISALLGCNQLPVSQGTPYTGNTYANTPATQPGASPAVVVDPQRCADEVDCQLKRLRTVVFLGDVARAGGPRLVRQGESMVTPAGGMVEGWPQLRIDFPTSLGGEFTIQADCPSTHCRFDAETLRRVYRSHLAGEPQRLKEVACKAPGATHKLVGRWYEERELDGKQVKQLLALNADGRFQLDYQVHDVSAVDVGQESGCWSQQGDQQVLETTEVSGRPVYYRDSYRLVEQRGDSLVLEKADGAHSTARRVHAGFALQEPDGPSVSF</sequence>
<protein>
    <recommendedName>
        <fullName evidence="3">Lipoprotein</fullName>
    </recommendedName>
</protein>
<dbReference type="PROSITE" id="PS51257">
    <property type="entry name" value="PROKAR_LIPOPROTEIN"/>
    <property type="match status" value="1"/>
</dbReference>
<name>A0A1H7I6E3_9GAMM</name>
<dbReference type="RefSeq" id="WP_074865400.1">
    <property type="nucleotide sequence ID" value="NZ_FOAS01000003.1"/>
</dbReference>
<proteinExistence type="predicted"/>
<organism evidence="1 2">
    <name type="scientific">Atopomonas hussainii</name>
    <dbReference type="NCBI Taxonomy" id="1429083"/>
    <lineage>
        <taxon>Bacteria</taxon>
        <taxon>Pseudomonadati</taxon>
        <taxon>Pseudomonadota</taxon>
        <taxon>Gammaproteobacteria</taxon>
        <taxon>Pseudomonadales</taxon>
        <taxon>Pseudomonadaceae</taxon>
        <taxon>Atopomonas</taxon>
    </lineage>
</organism>